<sequence length="258" mass="27306">MAPARAGDFLTIDAVARPAGGVLRWRRAVRAALAGGPGGLRAATVNHTNNGTHSIVPRVIPGGCALVAAWDSPEAAAAAWRGPLCTALEGRGRFSLDGEVARVRLREQSHRWHGWAPSATGAQPLAADEPLVVVVHGVLRPRHLAGFLRNNMHAASRAAHHPGHRGSVDISSKLPFEHTSISLWKTVAMAQDYAYAPGGHAYAMKHALTADTHHTGVFLRVRPLASTGSLGIDTPAFPDLPPADRGRLTTETTHGVNR</sequence>
<evidence type="ECO:0000256" key="1">
    <source>
        <dbReference type="SAM" id="MobiDB-lite"/>
    </source>
</evidence>
<feature type="region of interest" description="Disordered" evidence="1">
    <location>
        <begin position="233"/>
        <end position="258"/>
    </location>
</feature>
<comment type="caution">
    <text evidence="2">The sequence shown here is derived from an EMBL/GenBank/DDBJ whole genome shotgun (WGS) entry which is preliminary data.</text>
</comment>
<dbReference type="RefSeq" id="WP_185059733.1">
    <property type="nucleotide sequence ID" value="NZ_BAABJP010000011.1"/>
</dbReference>
<keyword evidence="3" id="KW-1185">Reference proteome</keyword>
<evidence type="ECO:0008006" key="4">
    <source>
        <dbReference type="Google" id="ProtNLM"/>
    </source>
</evidence>
<dbReference type="CDD" id="cd21650">
    <property type="entry name" value="CrtA-like"/>
    <property type="match status" value="1"/>
</dbReference>
<feature type="compositionally biased region" description="Polar residues" evidence="1">
    <location>
        <begin position="249"/>
        <end position="258"/>
    </location>
</feature>
<evidence type="ECO:0000313" key="2">
    <source>
        <dbReference type="EMBL" id="GAA5156389.1"/>
    </source>
</evidence>
<organism evidence="2 3">
    <name type="scientific">Pseudonocardia eucalypti</name>
    <dbReference type="NCBI Taxonomy" id="648755"/>
    <lineage>
        <taxon>Bacteria</taxon>
        <taxon>Bacillati</taxon>
        <taxon>Actinomycetota</taxon>
        <taxon>Actinomycetes</taxon>
        <taxon>Pseudonocardiales</taxon>
        <taxon>Pseudonocardiaceae</taxon>
        <taxon>Pseudonocardia</taxon>
    </lineage>
</organism>
<dbReference type="EMBL" id="BAABJP010000011">
    <property type="protein sequence ID" value="GAA5156389.1"/>
    <property type="molecule type" value="Genomic_DNA"/>
</dbReference>
<evidence type="ECO:0000313" key="3">
    <source>
        <dbReference type="Proteomes" id="UP001428817"/>
    </source>
</evidence>
<dbReference type="InterPro" id="IPR049574">
    <property type="entry name" value="CrtA-like"/>
</dbReference>
<protein>
    <recommendedName>
        <fullName evidence="4">Spheroidene monooxygenase</fullName>
    </recommendedName>
</protein>
<dbReference type="Proteomes" id="UP001428817">
    <property type="component" value="Unassembled WGS sequence"/>
</dbReference>
<reference evidence="3" key="1">
    <citation type="journal article" date="2019" name="Int. J. Syst. Evol. Microbiol.">
        <title>The Global Catalogue of Microorganisms (GCM) 10K type strain sequencing project: providing services to taxonomists for standard genome sequencing and annotation.</title>
        <authorList>
            <consortium name="The Broad Institute Genomics Platform"/>
            <consortium name="The Broad Institute Genome Sequencing Center for Infectious Disease"/>
            <person name="Wu L."/>
            <person name="Ma J."/>
        </authorList>
    </citation>
    <scope>NUCLEOTIDE SEQUENCE [LARGE SCALE GENOMIC DNA]</scope>
    <source>
        <strain evidence="3">JCM 18303</strain>
    </source>
</reference>
<gene>
    <name evidence="2" type="ORF">GCM10023321_32070</name>
</gene>
<accession>A0ABP9Q913</accession>
<name>A0ABP9Q913_9PSEU</name>
<proteinExistence type="predicted"/>